<dbReference type="PANTHER" id="PTHR18879:SF20">
    <property type="entry name" value="CENTROSOMAL PROTEIN OF 290 KDA"/>
    <property type="match status" value="1"/>
</dbReference>
<evidence type="ECO:0000256" key="4">
    <source>
        <dbReference type="ARBA" id="ARBA00022794"/>
    </source>
</evidence>
<reference evidence="9" key="1">
    <citation type="submission" date="2014-12" db="EMBL/GenBank/DDBJ databases">
        <title>Insight into the proteome of Arion vulgaris.</title>
        <authorList>
            <person name="Aradska J."/>
            <person name="Bulat T."/>
            <person name="Smidak R."/>
            <person name="Sarate P."/>
            <person name="Gangsoo J."/>
            <person name="Sialana F."/>
            <person name="Bilban M."/>
            <person name="Lubec G."/>
        </authorList>
    </citation>
    <scope>NUCLEOTIDE SEQUENCE</scope>
    <source>
        <tissue evidence="9">Skin</tissue>
    </source>
</reference>
<gene>
    <name evidence="9" type="primary">ORF103292</name>
</gene>
<evidence type="ECO:0000256" key="2">
    <source>
        <dbReference type="ARBA" id="ARBA00004300"/>
    </source>
</evidence>
<evidence type="ECO:0000313" key="9">
    <source>
        <dbReference type="EMBL" id="CEK77172.1"/>
    </source>
</evidence>
<dbReference type="GO" id="GO:0035869">
    <property type="term" value="C:ciliary transition zone"/>
    <property type="evidence" value="ECO:0007669"/>
    <property type="project" value="TreeGrafter"/>
</dbReference>
<dbReference type="GO" id="GO:1905515">
    <property type="term" value="P:non-motile cilium assembly"/>
    <property type="evidence" value="ECO:0007669"/>
    <property type="project" value="TreeGrafter"/>
</dbReference>
<dbReference type="AlphaFoldDB" id="A0A0B7A909"/>
<evidence type="ECO:0000256" key="5">
    <source>
        <dbReference type="ARBA" id="ARBA00023054"/>
    </source>
</evidence>
<keyword evidence="3" id="KW-0963">Cytoplasm</keyword>
<dbReference type="GO" id="GO:0097711">
    <property type="term" value="P:ciliary basal body-plasma membrane docking"/>
    <property type="evidence" value="ECO:0007669"/>
    <property type="project" value="TreeGrafter"/>
</dbReference>
<dbReference type="PANTHER" id="PTHR18879">
    <property type="entry name" value="CENTROSOMAL PROTEIN OF 290 KDA"/>
    <property type="match status" value="1"/>
</dbReference>
<keyword evidence="7" id="KW-0966">Cell projection</keyword>
<evidence type="ECO:0000256" key="1">
    <source>
        <dbReference type="ARBA" id="ARBA00004120"/>
    </source>
</evidence>
<sequence length="408" mass="47371">MELRFETEANRKDIPRLKARIEDLQSYIGALKFENEQLAGDSARSSLSSIKRIGESGKSQRELEKTVALLKKVVERVQAENTALKKAPGVVSQEQLSLLKRENDGLKRQLEEMRQQYGQELSERYTAQQEGTAKMAVDFDQMRKELAKERDENEKLRMKIRSLKVQEEHQDKQLRSTKTKLEVETAKKSSMTALDSQGWKSAVQTRMYEEKIKAMETDLEKKSKQVQDNKVLLRDAAEREQALLREKDDLLLKISILERFPVGSGGATDSNLMKEYQHCRVRVELLEKEKTELLSELNRVRQHQIPSSTSETTQMTEGLLTKARQYDRLTRENIDISMKLKSVELDKTKLQQEVEKMRKELASFGPEFFEEIEDLKYNYKQSIHRNVLLEDKLRQIGSQFGLSIDLLN</sequence>
<dbReference type="GO" id="GO:1905349">
    <property type="term" value="P:ciliary transition zone assembly"/>
    <property type="evidence" value="ECO:0007669"/>
    <property type="project" value="TreeGrafter"/>
</dbReference>
<keyword evidence="6" id="KW-0206">Cytoskeleton</keyword>
<evidence type="ECO:0000256" key="3">
    <source>
        <dbReference type="ARBA" id="ARBA00022490"/>
    </source>
</evidence>
<organism evidence="9">
    <name type="scientific">Arion vulgaris</name>
    <dbReference type="NCBI Taxonomy" id="1028688"/>
    <lineage>
        <taxon>Eukaryota</taxon>
        <taxon>Metazoa</taxon>
        <taxon>Spiralia</taxon>
        <taxon>Lophotrochozoa</taxon>
        <taxon>Mollusca</taxon>
        <taxon>Gastropoda</taxon>
        <taxon>Heterobranchia</taxon>
        <taxon>Euthyneura</taxon>
        <taxon>Panpulmonata</taxon>
        <taxon>Eupulmonata</taxon>
        <taxon>Stylommatophora</taxon>
        <taxon>Helicina</taxon>
        <taxon>Arionoidea</taxon>
        <taxon>Arionidae</taxon>
        <taxon>Arion</taxon>
    </lineage>
</organism>
<accession>A0A0B7A909</accession>
<name>A0A0B7A909_9EUPU</name>
<feature type="coiled-coil region" evidence="8">
    <location>
        <begin position="60"/>
        <end position="166"/>
    </location>
</feature>
<dbReference type="InterPro" id="IPR026201">
    <property type="entry name" value="Cep290"/>
</dbReference>
<keyword evidence="4" id="KW-0970">Cilium biogenesis/degradation</keyword>
<feature type="coiled-coil region" evidence="8">
    <location>
        <begin position="205"/>
        <end position="253"/>
    </location>
</feature>
<dbReference type="GO" id="GO:0034451">
    <property type="term" value="C:centriolar satellite"/>
    <property type="evidence" value="ECO:0007669"/>
    <property type="project" value="TreeGrafter"/>
</dbReference>
<protein>
    <submittedName>
        <fullName evidence="9">Uncharacterized protein</fullName>
    </submittedName>
</protein>
<keyword evidence="5 8" id="KW-0175">Coiled coil</keyword>
<dbReference type="EMBL" id="HACG01030307">
    <property type="protein sequence ID" value="CEK77172.1"/>
    <property type="molecule type" value="Transcribed_RNA"/>
</dbReference>
<evidence type="ECO:0000256" key="6">
    <source>
        <dbReference type="ARBA" id="ARBA00023212"/>
    </source>
</evidence>
<evidence type="ECO:0000256" key="7">
    <source>
        <dbReference type="ARBA" id="ARBA00023273"/>
    </source>
</evidence>
<comment type="subcellular location">
    <subcellularLocation>
        <location evidence="1">Cytoplasm</location>
        <location evidence="1">Cytoskeleton</location>
        <location evidence="1">Cilium basal body</location>
    </subcellularLocation>
    <subcellularLocation>
        <location evidence="2">Cytoplasm</location>
        <location evidence="2">Cytoskeleton</location>
        <location evidence="2">Microtubule organizing center</location>
        <location evidence="2">Centrosome</location>
    </subcellularLocation>
</comment>
<proteinExistence type="predicted"/>
<evidence type="ECO:0000256" key="8">
    <source>
        <dbReference type="SAM" id="Coils"/>
    </source>
</evidence>